<dbReference type="Gene3D" id="3.40.630.30">
    <property type="match status" value="1"/>
</dbReference>
<evidence type="ECO:0008006" key="3">
    <source>
        <dbReference type="Google" id="ProtNLM"/>
    </source>
</evidence>
<dbReference type="RefSeq" id="WP_103201823.1">
    <property type="nucleotide sequence ID" value="NZ_CVTD020000008.1"/>
</dbReference>
<name>A0A0H5SFQ4_HERHM</name>
<evidence type="ECO:0000313" key="1">
    <source>
        <dbReference type="EMBL" id="CRZ33656.1"/>
    </source>
</evidence>
<organism evidence="1 2">
    <name type="scientific">Herbinix hemicellulosilytica</name>
    <dbReference type="NCBI Taxonomy" id="1564487"/>
    <lineage>
        <taxon>Bacteria</taxon>
        <taxon>Bacillati</taxon>
        <taxon>Bacillota</taxon>
        <taxon>Clostridia</taxon>
        <taxon>Lachnospirales</taxon>
        <taxon>Lachnospiraceae</taxon>
        <taxon>Herbinix</taxon>
    </lineage>
</organism>
<keyword evidence="2" id="KW-1185">Reference proteome</keyword>
<protein>
    <recommendedName>
        <fullName evidence="3">N-acetyltransferase domain-containing protein</fullName>
    </recommendedName>
</protein>
<proteinExistence type="predicted"/>
<dbReference type="SUPFAM" id="SSF55729">
    <property type="entry name" value="Acyl-CoA N-acyltransferases (Nat)"/>
    <property type="match status" value="1"/>
</dbReference>
<accession>A0A0H5SFQ4</accession>
<dbReference type="AlphaFoldDB" id="A0A0H5SFQ4"/>
<dbReference type="OrthoDB" id="119498at2"/>
<gene>
    <name evidence="1" type="ORF">HHT355_0451</name>
</gene>
<reference evidence="1 2" key="1">
    <citation type="submission" date="2015-06" db="EMBL/GenBank/DDBJ databases">
        <authorList>
            <person name="Wibberg Daniel"/>
        </authorList>
    </citation>
    <scope>NUCLEOTIDE SEQUENCE [LARGE SCALE GENOMIC DNA]</scope>
    <source>
        <strain evidence="1 2">T3/55T</strain>
    </source>
</reference>
<evidence type="ECO:0000313" key="2">
    <source>
        <dbReference type="Proteomes" id="UP000236497"/>
    </source>
</evidence>
<dbReference type="InterPro" id="IPR016181">
    <property type="entry name" value="Acyl_CoA_acyltransferase"/>
</dbReference>
<dbReference type="EMBL" id="CVTD020000008">
    <property type="protein sequence ID" value="CRZ33656.1"/>
    <property type="molecule type" value="Genomic_DNA"/>
</dbReference>
<dbReference type="Proteomes" id="UP000236497">
    <property type="component" value="Unassembled WGS sequence"/>
</dbReference>
<sequence length="121" mass="14337">MIYRQAKESDILQLINMHLAYFAEDYGKLSDEQIKTIRSQLKDYFSKHLNRDLFVYVCEDNAIIVSTVFLLIQEKPANPSFITGITGTIMNVYTLPQYRLYQKLGFVPYESEHAYMRYKIY</sequence>